<proteinExistence type="predicted"/>
<keyword evidence="3" id="KW-1185">Reference proteome</keyword>
<sequence length="124" mass="13781">MEHSMKLVETHCSKYLDMFGECIKQYPHTWQMDCEPERRKLAKCAETNPEIVHIKTVCGDEFHEYEKCMIENRADTEKCAELFTTFSDCADAAVGAFTATASNPATVSKASPSTGSSSASSNER</sequence>
<protein>
    <submittedName>
        <fullName evidence="4">Coiled-coil-helix-coiled-coil-helix domain-containing protein 5 isoform X1</fullName>
    </submittedName>
</protein>
<dbReference type="Gene3D" id="1.10.287.2900">
    <property type="match status" value="2"/>
</dbReference>
<dbReference type="Pfam" id="PF16860">
    <property type="entry name" value="CX9C"/>
    <property type="match status" value="2"/>
</dbReference>
<feature type="domain" description="IMS import disulfide relay-system CHCH-CHCH-like Cx9C" evidence="2">
    <location>
        <begin position="57"/>
        <end position="94"/>
    </location>
</feature>
<evidence type="ECO:0000256" key="1">
    <source>
        <dbReference type="SAM" id="MobiDB-lite"/>
    </source>
</evidence>
<evidence type="ECO:0000313" key="4">
    <source>
        <dbReference type="RefSeq" id="XP_005104850.1"/>
    </source>
</evidence>
<dbReference type="RefSeq" id="XP_005104850.1">
    <property type="nucleotide sequence ID" value="XM_005104793.3"/>
</dbReference>
<feature type="domain" description="IMS import disulfide relay-system CHCH-CHCH-like Cx9C" evidence="2">
    <location>
        <begin position="5"/>
        <end position="49"/>
    </location>
</feature>
<organism evidence="3 4">
    <name type="scientific">Aplysia californica</name>
    <name type="common">California sea hare</name>
    <dbReference type="NCBI Taxonomy" id="6500"/>
    <lineage>
        <taxon>Eukaryota</taxon>
        <taxon>Metazoa</taxon>
        <taxon>Spiralia</taxon>
        <taxon>Lophotrochozoa</taxon>
        <taxon>Mollusca</taxon>
        <taxon>Gastropoda</taxon>
        <taxon>Heterobranchia</taxon>
        <taxon>Euthyneura</taxon>
        <taxon>Tectipleura</taxon>
        <taxon>Aplysiida</taxon>
        <taxon>Aplysioidea</taxon>
        <taxon>Aplysiidae</taxon>
        <taxon>Aplysia</taxon>
    </lineage>
</organism>
<dbReference type="PROSITE" id="PS51808">
    <property type="entry name" value="CHCH"/>
    <property type="match status" value="2"/>
</dbReference>
<name>A0ABM0JZ02_APLCA</name>
<dbReference type="InterPro" id="IPR031731">
    <property type="entry name" value="CX9C"/>
</dbReference>
<gene>
    <name evidence="4" type="primary">LOC101846154</name>
</gene>
<reference evidence="4" key="1">
    <citation type="submission" date="2025-08" db="UniProtKB">
        <authorList>
            <consortium name="RefSeq"/>
        </authorList>
    </citation>
    <scope>IDENTIFICATION</scope>
</reference>
<accession>A0ABM0JZ02</accession>
<dbReference type="PANTHER" id="PTHR47106:SF1">
    <property type="entry name" value="COILED-COIL-HELIX-COILED-COIL-HELIX DOMAIN-CONTAINING PROTEIN 5"/>
    <property type="match status" value="1"/>
</dbReference>
<feature type="region of interest" description="Disordered" evidence="1">
    <location>
        <begin position="103"/>
        <end position="124"/>
    </location>
</feature>
<dbReference type="PANTHER" id="PTHR47106">
    <property type="entry name" value="COILED-COIL-HELIX-COILED-COIL-HELIX DOMAIN-CONTAINING PROTEIN 5"/>
    <property type="match status" value="1"/>
</dbReference>
<dbReference type="GeneID" id="101846154"/>
<evidence type="ECO:0000259" key="2">
    <source>
        <dbReference type="Pfam" id="PF16860"/>
    </source>
</evidence>
<dbReference type="Proteomes" id="UP000694888">
    <property type="component" value="Unplaced"/>
</dbReference>
<evidence type="ECO:0000313" key="3">
    <source>
        <dbReference type="Proteomes" id="UP000694888"/>
    </source>
</evidence>
<feature type="compositionally biased region" description="Low complexity" evidence="1">
    <location>
        <begin position="108"/>
        <end position="124"/>
    </location>
</feature>
<dbReference type="InterPro" id="IPR052848">
    <property type="entry name" value="CHCH_domain-containing_protein"/>
</dbReference>